<keyword evidence="4" id="KW-1185">Reference proteome</keyword>
<feature type="region of interest" description="Disordered" evidence="1">
    <location>
        <begin position="60"/>
        <end position="95"/>
    </location>
</feature>
<sequence length="95" mass="9583">MTSISKTFVASAATLFASAFFVMSAPAAKADDFCITNGAQAAHGCGYPTMEACRQAAGGIGGSCSQAGGSKSTNDALAFQPKQTKQQPKARSNAN</sequence>
<evidence type="ECO:0000313" key="4">
    <source>
        <dbReference type="Proteomes" id="UP000594621"/>
    </source>
</evidence>
<dbReference type="RefSeq" id="WP_195798139.1">
    <property type="nucleotide sequence ID" value="NZ_CP061379.1"/>
</dbReference>
<accession>A0A7S9GXE8</accession>
<keyword evidence="2" id="KW-0732">Signal</keyword>
<dbReference type="Proteomes" id="UP000594621">
    <property type="component" value="Chromosome"/>
</dbReference>
<feature type="chain" id="PRO_5032449869" evidence="2">
    <location>
        <begin position="31"/>
        <end position="95"/>
    </location>
</feature>
<dbReference type="AlphaFoldDB" id="A0A7S9GXE8"/>
<organism evidence="3 4">
    <name type="scientific">Bradyrhizobium commune</name>
    <dbReference type="NCBI Taxonomy" id="83627"/>
    <lineage>
        <taxon>Bacteria</taxon>
        <taxon>Pseudomonadati</taxon>
        <taxon>Pseudomonadota</taxon>
        <taxon>Alphaproteobacteria</taxon>
        <taxon>Hyphomicrobiales</taxon>
        <taxon>Nitrobacteraceae</taxon>
        <taxon>Bradyrhizobium</taxon>
    </lineage>
</organism>
<dbReference type="Pfam" id="PF12071">
    <property type="entry name" value="DUF3551"/>
    <property type="match status" value="1"/>
</dbReference>
<protein>
    <submittedName>
        <fullName evidence="3">DUF3551 domain-containing protein</fullName>
    </submittedName>
</protein>
<proteinExistence type="predicted"/>
<reference evidence="3 4" key="1">
    <citation type="submission" date="2020-09" db="EMBL/GenBank/DDBJ databases">
        <title>Complete genomes of bradyrhizobia occurring on native shrubby legumes in Australia.</title>
        <authorList>
            <person name="Lafay B."/>
        </authorList>
    </citation>
    <scope>NUCLEOTIDE SEQUENCE [LARGE SCALE GENOMIC DNA]</scope>
    <source>
        <strain evidence="3 4">BDV5040</strain>
    </source>
</reference>
<dbReference type="EMBL" id="CP061379">
    <property type="protein sequence ID" value="QPF88585.1"/>
    <property type="molecule type" value="Genomic_DNA"/>
</dbReference>
<dbReference type="KEGG" id="bcou:IC761_18755"/>
<dbReference type="InterPro" id="IPR021937">
    <property type="entry name" value="DUF3551"/>
</dbReference>
<gene>
    <name evidence="3" type="ORF">IC761_18755</name>
</gene>
<name>A0A7S9GXE8_9BRAD</name>
<evidence type="ECO:0000256" key="2">
    <source>
        <dbReference type="SAM" id="SignalP"/>
    </source>
</evidence>
<evidence type="ECO:0000313" key="3">
    <source>
        <dbReference type="EMBL" id="QPF88585.1"/>
    </source>
</evidence>
<feature type="compositionally biased region" description="Polar residues" evidence="1">
    <location>
        <begin position="71"/>
        <end position="95"/>
    </location>
</feature>
<evidence type="ECO:0000256" key="1">
    <source>
        <dbReference type="SAM" id="MobiDB-lite"/>
    </source>
</evidence>
<feature type="signal peptide" evidence="2">
    <location>
        <begin position="1"/>
        <end position="30"/>
    </location>
</feature>